<comment type="caution">
    <text evidence="1">The sequence shown here is derived from an EMBL/GenBank/DDBJ whole genome shotgun (WGS) entry which is preliminary data.</text>
</comment>
<evidence type="ECO:0000313" key="2">
    <source>
        <dbReference type="Proteomes" id="UP000236291"/>
    </source>
</evidence>
<accession>A0A2K3MAA2</accession>
<dbReference type="Proteomes" id="UP000236291">
    <property type="component" value="Unassembled WGS sequence"/>
</dbReference>
<sequence length="114" mass="13059">MDHKNRLESQSKAYFDAKKQALVVQPLNQYQTFAEQIVDSIKDQIDIYINELKALEVGKDPEQALAMVVFEEGGTNKVEEKKRGRQPKNVIVGSISVSFDLPHFCYDNDIDIER</sequence>
<proteinExistence type="predicted"/>
<feature type="non-terminal residue" evidence="1">
    <location>
        <position position="114"/>
    </location>
</feature>
<organism evidence="1 2">
    <name type="scientific">Trifolium pratense</name>
    <name type="common">Red clover</name>
    <dbReference type="NCBI Taxonomy" id="57577"/>
    <lineage>
        <taxon>Eukaryota</taxon>
        <taxon>Viridiplantae</taxon>
        <taxon>Streptophyta</taxon>
        <taxon>Embryophyta</taxon>
        <taxon>Tracheophyta</taxon>
        <taxon>Spermatophyta</taxon>
        <taxon>Magnoliopsida</taxon>
        <taxon>eudicotyledons</taxon>
        <taxon>Gunneridae</taxon>
        <taxon>Pentapetalae</taxon>
        <taxon>rosids</taxon>
        <taxon>fabids</taxon>
        <taxon>Fabales</taxon>
        <taxon>Fabaceae</taxon>
        <taxon>Papilionoideae</taxon>
        <taxon>50 kb inversion clade</taxon>
        <taxon>NPAAA clade</taxon>
        <taxon>Hologalegina</taxon>
        <taxon>IRL clade</taxon>
        <taxon>Trifolieae</taxon>
        <taxon>Trifolium</taxon>
    </lineage>
</organism>
<name>A0A2K3MAA2_TRIPR</name>
<reference evidence="1 2" key="2">
    <citation type="journal article" date="2017" name="Front. Plant Sci.">
        <title>Gene Classification and Mining of Molecular Markers Useful in Red Clover (Trifolium pratense) Breeding.</title>
        <authorList>
            <person name="Istvanek J."/>
            <person name="Dluhosova J."/>
            <person name="Dluhos P."/>
            <person name="Patkova L."/>
            <person name="Nedelnik J."/>
            <person name="Repkova J."/>
        </authorList>
    </citation>
    <scope>NUCLEOTIDE SEQUENCE [LARGE SCALE GENOMIC DNA]</scope>
    <source>
        <strain evidence="2">cv. Tatra</strain>
        <tissue evidence="1">Young leaves</tissue>
    </source>
</reference>
<protein>
    <submittedName>
        <fullName evidence="1">Uncharacterized protein</fullName>
    </submittedName>
</protein>
<dbReference type="AlphaFoldDB" id="A0A2K3MAA2"/>
<reference evidence="1 2" key="1">
    <citation type="journal article" date="2014" name="Am. J. Bot.">
        <title>Genome assembly and annotation for red clover (Trifolium pratense; Fabaceae).</title>
        <authorList>
            <person name="Istvanek J."/>
            <person name="Jaros M."/>
            <person name="Krenek A."/>
            <person name="Repkova J."/>
        </authorList>
    </citation>
    <scope>NUCLEOTIDE SEQUENCE [LARGE SCALE GENOMIC DNA]</scope>
    <source>
        <strain evidence="2">cv. Tatra</strain>
        <tissue evidence="1">Young leaves</tissue>
    </source>
</reference>
<evidence type="ECO:0000313" key="1">
    <source>
        <dbReference type="EMBL" id="PNX87711.1"/>
    </source>
</evidence>
<dbReference type="EMBL" id="ASHM01054549">
    <property type="protein sequence ID" value="PNX87711.1"/>
    <property type="molecule type" value="Genomic_DNA"/>
</dbReference>
<gene>
    <name evidence="1" type="ORF">L195_g043805</name>
</gene>